<dbReference type="EMBL" id="CAJJDN010000040">
    <property type="protein sequence ID" value="CAD8080516.1"/>
    <property type="molecule type" value="Genomic_DNA"/>
</dbReference>
<keyword evidence="3" id="KW-1185">Reference proteome</keyword>
<accession>A0A8S1MTA0</accession>
<feature type="transmembrane region" description="Helical" evidence="1">
    <location>
        <begin position="27"/>
        <end position="45"/>
    </location>
</feature>
<comment type="caution">
    <text evidence="2">The sequence shown here is derived from an EMBL/GenBank/DDBJ whole genome shotgun (WGS) entry which is preliminary data.</text>
</comment>
<evidence type="ECO:0000256" key="1">
    <source>
        <dbReference type="SAM" id="Phobius"/>
    </source>
</evidence>
<protein>
    <submittedName>
        <fullName evidence="2">Uncharacterized protein</fullName>
    </submittedName>
</protein>
<reference evidence="2" key="1">
    <citation type="submission" date="2021-01" db="EMBL/GenBank/DDBJ databases">
        <authorList>
            <consortium name="Genoscope - CEA"/>
            <person name="William W."/>
        </authorList>
    </citation>
    <scope>NUCLEOTIDE SEQUENCE</scope>
</reference>
<keyword evidence="1" id="KW-0812">Transmembrane</keyword>
<dbReference type="OrthoDB" id="302832at2759"/>
<evidence type="ECO:0000313" key="2">
    <source>
        <dbReference type="EMBL" id="CAD8080516.1"/>
    </source>
</evidence>
<organism evidence="2 3">
    <name type="scientific">Paramecium sonneborni</name>
    <dbReference type="NCBI Taxonomy" id="65129"/>
    <lineage>
        <taxon>Eukaryota</taxon>
        <taxon>Sar</taxon>
        <taxon>Alveolata</taxon>
        <taxon>Ciliophora</taxon>
        <taxon>Intramacronucleata</taxon>
        <taxon>Oligohymenophorea</taxon>
        <taxon>Peniculida</taxon>
        <taxon>Parameciidae</taxon>
        <taxon>Paramecium</taxon>
    </lineage>
</organism>
<evidence type="ECO:0000313" key="3">
    <source>
        <dbReference type="Proteomes" id="UP000692954"/>
    </source>
</evidence>
<proteinExistence type="predicted"/>
<dbReference type="Proteomes" id="UP000692954">
    <property type="component" value="Unassembled WGS sequence"/>
</dbReference>
<name>A0A8S1MTA0_9CILI</name>
<keyword evidence="1" id="KW-1133">Transmembrane helix</keyword>
<gene>
    <name evidence="2" type="ORF">PSON_ATCC_30995.1.T0400296</name>
</gene>
<dbReference type="AlphaFoldDB" id="A0A8S1MTA0"/>
<sequence>MNFSVMKEETEIVDITKKRTVNKYRNLFIFWFIVLILYGGILISINSINKSSKEQKIIQENQKKINNKSKQSFIKVQNEQYNIKEFKYGDKNMNNIQNQYNKLSDEQKNKEQYQRMNQLNKNTEIDSQVQNGQKNENEHLLQGDNHDKIEVKRNDQMLCQKGYYMDKNQKECQHCEEKCSECLHISGTCYRCHDEYYLNNYGKCIQNCEQIQFNSLITDDNKNETIPFCIGKDHNTSLYMGVQKSQSTHFVMPYLIIHPASTIFQVYHNNYPIVYYFNKDLFHFGDNIKLYDILQEAQDRLLIVVILACHTLYDFPLFNTFLFQNAIQNIEQIIKANNTTFRSYFGQDYNGYGVIRQYISQNKKNTVDLIISDDPSKIPQEEIEQNQLITQETQWTYDNFQVLYNFKPEKTIILIQYTIKNNEQDNYCDQLYYVSFVLCQIREIQINRLQLMKQNFEFISQFVVQFKLE</sequence>
<keyword evidence="1" id="KW-0472">Membrane</keyword>